<proteinExistence type="predicted"/>
<sequence>MLLRSVVGACAGALVGIGFAFTIDGLRQYCYLRPGRTGCGDSSPLLLPPIFVFWMLVAGVLIYTGFRLARMTRGWWATGVGSGLWVVLIVAVVWFKALFLDMYQEDGHLFLLNAAVITSCVAYAIATSCTGRRRTV</sequence>
<keyword evidence="1" id="KW-1133">Transmembrane helix</keyword>
<evidence type="ECO:0000256" key="1">
    <source>
        <dbReference type="SAM" id="Phobius"/>
    </source>
</evidence>
<dbReference type="EMBL" id="VSRL01000014">
    <property type="protein sequence ID" value="NKE56442.1"/>
    <property type="molecule type" value="Genomic_DNA"/>
</dbReference>
<accession>A0ABX1FC63</accession>
<evidence type="ECO:0000313" key="3">
    <source>
        <dbReference type="Proteomes" id="UP001515943"/>
    </source>
</evidence>
<feature type="transmembrane region" description="Helical" evidence="1">
    <location>
        <begin position="107"/>
        <end position="126"/>
    </location>
</feature>
<protein>
    <submittedName>
        <fullName evidence="2">Uncharacterized protein</fullName>
    </submittedName>
</protein>
<dbReference type="Proteomes" id="UP001515943">
    <property type="component" value="Unassembled WGS sequence"/>
</dbReference>
<dbReference type="RefSeq" id="WP_167971124.1">
    <property type="nucleotide sequence ID" value="NZ_VSRL01000014.1"/>
</dbReference>
<keyword evidence="1" id="KW-0812">Transmembrane</keyword>
<keyword evidence="3" id="KW-1185">Reference proteome</keyword>
<name>A0ABX1FC63_9PSEU</name>
<reference evidence="2 3" key="1">
    <citation type="submission" date="2019-08" db="EMBL/GenBank/DDBJ databases">
        <title>Lentzea from Indian Himalayas.</title>
        <authorList>
            <person name="Mandal S."/>
            <person name="Mallick Gupta A."/>
            <person name="Maiti P.K."/>
            <person name="Sarkar J."/>
            <person name="Mandal S."/>
        </authorList>
    </citation>
    <scope>NUCLEOTIDE SEQUENCE [LARGE SCALE GENOMIC DNA]</scope>
    <source>
        <strain evidence="2 3">PSKA42</strain>
    </source>
</reference>
<comment type="caution">
    <text evidence="2">The sequence shown here is derived from an EMBL/GenBank/DDBJ whole genome shotgun (WGS) entry which is preliminary data.</text>
</comment>
<gene>
    <name evidence="2" type="ORF">FXN61_06190</name>
</gene>
<feature type="transmembrane region" description="Helical" evidence="1">
    <location>
        <begin position="75"/>
        <end position="95"/>
    </location>
</feature>
<evidence type="ECO:0000313" key="2">
    <source>
        <dbReference type="EMBL" id="NKE56442.1"/>
    </source>
</evidence>
<feature type="transmembrane region" description="Helical" evidence="1">
    <location>
        <begin position="46"/>
        <end position="63"/>
    </location>
</feature>
<keyword evidence="1" id="KW-0472">Membrane</keyword>
<organism evidence="2 3">
    <name type="scientific">Lentzea indica</name>
    <dbReference type="NCBI Taxonomy" id="2604800"/>
    <lineage>
        <taxon>Bacteria</taxon>
        <taxon>Bacillati</taxon>
        <taxon>Actinomycetota</taxon>
        <taxon>Actinomycetes</taxon>
        <taxon>Pseudonocardiales</taxon>
        <taxon>Pseudonocardiaceae</taxon>
        <taxon>Lentzea</taxon>
    </lineage>
</organism>